<reference evidence="2 3" key="1">
    <citation type="submission" date="2023-04" db="EMBL/GenBank/DDBJ databases">
        <title>Ectobacillus antri isolated from activated sludge.</title>
        <authorList>
            <person name="Yan P."/>
            <person name="Liu X."/>
        </authorList>
    </citation>
    <scope>NUCLEOTIDE SEQUENCE [LARGE SCALE GENOMIC DNA]</scope>
    <source>
        <strain evidence="2 3">C18H</strain>
    </source>
</reference>
<feature type="transmembrane region" description="Helical" evidence="1">
    <location>
        <begin position="21"/>
        <end position="40"/>
    </location>
</feature>
<gene>
    <name evidence="2" type="ORF">P6P90_09135</name>
</gene>
<keyword evidence="1" id="KW-0472">Membrane</keyword>
<keyword evidence="1" id="KW-1133">Transmembrane helix</keyword>
<protein>
    <submittedName>
        <fullName evidence="2">Permease</fullName>
    </submittedName>
</protein>
<name>A0ABT6H685_9BACI</name>
<comment type="caution">
    <text evidence="2">The sequence shown here is derived from an EMBL/GenBank/DDBJ whole genome shotgun (WGS) entry which is preliminary data.</text>
</comment>
<dbReference type="RefSeq" id="WP_278018177.1">
    <property type="nucleotide sequence ID" value="NZ_JARRRY010000005.1"/>
</dbReference>
<feature type="transmembrane region" description="Helical" evidence="1">
    <location>
        <begin position="88"/>
        <end position="107"/>
    </location>
</feature>
<keyword evidence="1" id="KW-0812">Transmembrane</keyword>
<feature type="transmembrane region" description="Helical" evidence="1">
    <location>
        <begin position="127"/>
        <end position="151"/>
    </location>
</feature>
<organism evidence="2 3">
    <name type="scientific">Ectobacillus antri</name>
    <dbReference type="NCBI Taxonomy" id="2486280"/>
    <lineage>
        <taxon>Bacteria</taxon>
        <taxon>Bacillati</taxon>
        <taxon>Bacillota</taxon>
        <taxon>Bacilli</taxon>
        <taxon>Bacillales</taxon>
        <taxon>Bacillaceae</taxon>
        <taxon>Ectobacillus</taxon>
    </lineage>
</organism>
<proteinExistence type="predicted"/>
<dbReference type="EMBL" id="JARULN010000006">
    <property type="protein sequence ID" value="MDG5754137.1"/>
    <property type="molecule type" value="Genomic_DNA"/>
</dbReference>
<evidence type="ECO:0000256" key="1">
    <source>
        <dbReference type="SAM" id="Phobius"/>
    </source>
</evidence>
<feature type="transmembrane region" description="Helical" evidence="1">
    <location>
        <begin position="60"/>
        <end position="81"/>
    </location>
</feature>
<feature type="transmembrane region" description="Helical" evidence="1">
    <location>
        <begin position="167"/>
        <end position="189"/>
    </location>
</feature>
<dbReference type="InterPro" id="IPR007404">
    <property type="entry name" value="YdjM-like"/>
</dbReference>
<keyword evidence="3" id="KW-1185">Reference proteome</keyword>
<dbReference type="Pfam" id="PF04307">
    <property type="entry name" value="YdjM"/>
    <property type="match status" value="1"/>
</dbReference>
<accession>A0ABT6H685</accession>
<evidence type="ECO:0000313" key="3">
    <source>
        <dbReference type="Proteomes" id="UP001218246"/>
    </source>
</evidence>
<dbReference type="Proteomes" id="UP001218246">
    <property type="component" value="Unassembled WGS sequence"/>
</dbReference>
<evidence type="ECO:0000313" key="2">
    <source>
        <dbReference type="EMBL" id="MDG5754137.1"/>
    </source>
</evidence>
<sequence length="190" mass="20738">MFAGHFGVAAAAKAKAPRVPLWALMVGTQLIDIIFVPLLLSRIEGMEQVQQKSYGGMLIFAQYSHSLIGALLISAIVWVLARIFWGNQGAVVLAGVVLSHWFLDLLVHRADLPILPGNMGDLPLLGFGLWESSVTSVIIEFILILIGMIFYTRSALQRGQEKKRRRAVIASAVMSILLVLALLTDFLGVS</sequence>